<dbReference type="InterPro" id="IPR052215">
    <property type="entry name" value="Plant_ABCG"/>
</dbReference>
<evidence type="ECO:0000256" key="6">
    <source>
        <dbReference type="ARBA" id="ARBA00022840"/>
    </source>
</evidence>
<feature type="transmembrane region" description="Helical" evidence="10">
    <location>
        <begin position="615"/>
        <end position="637"/>
    </location>
</feature>
<dbReference type="InterPro" id="IPR027417">
    <property type="entry name" value="P-loop_NTPase"/>
</dbReference>
<dbReference type="Pfam" id="PF19055">
    <property type="entry name" value="ABC2_membrane_7"/>
    <property type="match status" value="1"/>
</dbReference>
<evidence type="ECO:0000256" key="7">
    <source>
        <dbReference type="ARBA" id="ARBA00022989"/>
    </source>
</evidence>
<evidence type="ECO:0000256" key="1">
    <source>
        <dbReference type="ARBA" id="ARBA00004141"/>
    </source>
</evidence>
<evidence type="ECO:0000313" key="13">
    <source>
        <dbReference type="Proteomes" id="UP000239560"/>
    </source>
</evidence>
<dbReference type="Pfam" id="PF00005">
    <property type="entry name" value="ABC_tran"/>
    <property type="match status" value="1"/>
</dbReference>
<keyword evidence="7 10" id="KW-1133">Transmembrane helix</keyword>
<evidence type="ECO:0000256" key="8">
    <source>
        <dbReference type="ARBA" id="ARBA00023136"/>
    </source>
</evidence>
<dbReference type="InterPro" id="IPR003593">
    <property type="entry name" value="AAA+_ATPase"/>
</dbReference>
<feature type="region of interest" description="Disordered" evidence="9">
    <location>
        <begin position="1"/>
        <end position="26"/>
    </location>
</feature>
<evidence type="ECO:0000256" key="3">
    <source>
        <dbReference type="ARBA" id="ARBA00022448"/>
    </source>
</evidence>
<evidence type="ECO:0000313" key="12">
    <source>
        <dbReference type="EMBL" id="PRQ71232.1"/>
    </source>
</evidence>
<evidence type="ECO:0000256" key="9">
    <source>
        <dbReference type="SAM" id="MobiDB-lite"/>
    </source>
</evidence>
<dbReference type="SMART" id="SM00382">
    <property type="entry name" value="AAA"/>
    <property type="match status" value="1"/>
</dbReference>
<dbReference type="OrthoDB" id="66620at2759"/>
<comment type="subcellular location">
    <subcellularLocation>
        <location evidence="1">Membrane</location>
        <topology evidence="1">Multi-pass membrane protein</topology>
    </subcellularLocation>
</comment>
<comment type="caution">
    <text evidence="12">The sequence shown here is derived from an EMBL/GenBank/DDBJ whole genome shotgun (WGS) entry which is preliminary data.</text>
</comment>
<keyword evidence="3" id="KW-0813">Transport</keyword>
<evidence type="ECO:0000256" key="5">
    <source>
        <dbReference type="ARBA" id="ARBA00022741"/>
    </source>
</evidence>
<feature type="transmembrane region" description="Helical" evidence="10">
    <location>
        <begin position="450"/>
        <end position="477"/>
    </location>
</feature>
<reference evidence="12 13" key="1">
    <citation type="journal article" date="2018" name="Elife">
        <title>Functional genomics of lipid metabolism in the oleaginous yeast Rhodosporidium toruloides.</title>
        <authorList>
            <person name="Coradetti S.T."/>
            <person name="Pinel D."/>
            <person name="Geiselman G."/>
            <person name="Ito M."/>
            <person name="Mondo S."/>
            <person name="Reilly M.C."/>
            <person name="Cheng Y.F."/>
            <person name="Bauer S."/>
            <person name="Grigoriev I."/>
            <person name="Gladden J.M."/>
            <person name="Simmons B.A."/>
            <person name="Brem R."/>
            <person name="Arkin A.P."/>
            <person name="Skerker J.M."/>
        </authorList>
    </citation>
    <scope>NUCLEOTIDE SEQUENCE [LARGE SCALE GENOMIC DNA]</scope>
    <source>
        <strain evidence="12 13">NBRC 0880</strain>
    </source>
</reference>
<comment type="similarity">
    <text evidence="2">Belongs to the ABC transporter superfamily. ABCG family. Eye pigment precursor importer (TC 3.A.1.204) subfamily.</text>
</comment>
<evidence type="ECO:0000256" key="4">
    <source>
        <dbReference type="ARBA" id="ARBA00022692"/>
    </source>
</evidence>
<dbReference type="GO" id="GO:0016020">
    <property type="term" value="C:membrane"/>
    <property type="evidence" value="ECO:0007669"/>
    <property type="project" value="UniProtKB-SubCell"/>
</dbReference>
<dbReference type="PANTHER" id="PTHR48042">
    <property type="entry name" value="ABC TRANSPORTER G FAMILY MEMBER 11"/>
    <property type="match status" value="1"/>
</dbReference>
<dbReference type="PROSITE" id="PS50893">
    <property type="entry name" value="ABC_TRANSPORTER_2"/>
    <property type="match status" value="1"/>
</dbReference>
<dbReference type="SUPFAM" id="SSF52540">
    <property type="entry name" value="P-loop containing nucleoside triphosphate hydrolases"/>
    <property type="match status" value="1"/>
</dbReference>
<dbReference type="Gene3D" id="3.40.50.300">
    <property type="entry name" value="P-loop containing nucleotide triphosphate hydrolases"/>
    <property type="match status" value="1"/>
</dbReference>
<keyword evidence="8 10" id="KW-0472">Membrane</keyword>
<evidence type="ECO:0000259" key="11">
    <source>
        <dbReference type="PROSITE" id="PS50893"/>
    </source>
</evidence>
<dbReference type="InterPro" id="IPR043926">
    <property type="entry name" value="ABCG_dom"/>
</dbReference>
<dbReference type="InterPro" id="IPR013525">
    <property type="entry name" value="ABC2_TM"/>
</dbReference>
<dbReference type="GO" id="GO:0005524">
    <property type="term" value="F:ATP binding"/>
    <property type="evidence" value="ECO:0007669"/>
    <property type="project" value="UniProtKB-KW"/>
</dbReference>
<feature type="transmembrane region" description="Helical" evidence="10">
    <location>
        <begin position="483"/>
        <end position="500"/>
    </location>
</feature>
<organism evidence="12 13">
    <name type="scientific">Rhodotorula toruloides</name>
    <name type="common">Yeast</name>
    <name type="synonym">Rhodosporidium toruloides</name>
    <dbReference type="NCBI Taxonomy" id="5286"/>
    <lineage>
        <taxon>Eukaryota</taxon>
        <taxon>Fungi</taxon>
        <taxon>Dikarya</taxon>
        <taxon>Basidiomycota</taxon>
        <taxon>Pucciniomycotina</taxon>
        <taxon>Microbotryomycetes</taxon>
        <taxon>Sporidiobolales</taxon>
        <taxon>Sporidiobolaceae</taxon>
        <taxon>Rhodotorula</taxon>
    </lineage>
</organism>
<dbReference type="EMBL" id="LCTV02000012">
    <property type="protein sequence ID" value="PRQ71232.1"/>
    <property type="molecule type" value="Genomic_DNA"/>
</dbReference>
<dbReference type="GO" id="GO:0016887">
    <property type="term" value="F:ATP hydrolysis activity"/>
    <property type="evidence" value="ECO:0007669"/>
    <property type="project" value="InterPro"/>
</dbReference>
<evidence type="ECO:0000256" key="10">
    <source>
        <dbReference type="SAM" id="Phobius"/>
    </source>
</evidence>
<protein>
    <submittedName>
        <fullName evidence="12">P-loop containing nucleoside triphosphate hydrolase protein</fullName>
    </submittedName>
</protein>
<dbReference type="AlphaFoldDB" id="A0A2S9ZZQ6"/>
<feature type="transmembrane region" description="Helical" evidence="10">
    <location>
        <begin position="507"/>
        <end position="536"/>
    </location>
</feature>
<dbReference type="Pfam" id="PF01061">
    <property type="entry name" value="ABC2_membrane"/>
    <property type="match status" value="1"/>
</dbReference>
<dbReference type="PROSITE" id="PS00211">
    <property type="entry name" value="ABC_TRANSPORTER_1"/>
    <property type="match status" value="1"/>
</dbReference>
<feature type="transmembrane region" description="Helical" evidence="10">
    <location>
        <begin position="373"/>
        <end position="397"/>
    </location>
</feature>
<dbReference type="InterPro" id="IPR003439">
    <property type="entry name" value="ABC_transporter-like_ATP-bd"/>
</dbReference>
<dbReference type="InterPro" id="IPR017871">
    <property type="entry name" value="ABC_transporter-like_CS"/>
</dbReference>
<dbReference type="Proteomes" id="UP000239560">
    <property type="component" value="Unassembled WGS sequence"/>
</dbReference>
<keyword evidence="6" id="KW-0067">ATP-binding</keyword>
<dbReference type="GO" id="GO:0140359">
    <property type="term" value="F:ABC-type transporter activity"/>
    <property type="evidence" value="ECO:0007669"/>
    <property type="project" value="InterPro"/>
</dbReference>
<dbReference type="PANTHER" id="PTHR48042:SF11">
    <property type="entry name" value="ABC TRANSPORTER G FAMILY MEMBER 11"/>
    <property type="match status" value="1"/>
</dbReference>
<feature type="compositionally biased region" description="Basic and acidic residues" evidence="9">
    <location>
        <begin position="1"/>
        <end position="12"/>
    </location>
</feature>
<keyword evidence="4 10" id="KW-0812">Transmembrane</keyword>
<keyword evidence="12" id="KW-0378">Hydrolase</keyword>
<sequence length="640" mass="69904">MSDYPTHPRNEFGDATPARLESHLSSSPAPHIELRWQDLTVTAPKRDRPILASLKGSARSGECLAVMGPSGAGKSTFLDAICQRTPRAKGLVTVNGSTDYSTRDLFSFVEQDDALLGVLTVRETIAFAAYLALGPSYPNIDQHIDATLTSLGLSAIAGNRIGTPLQRGISGGQKRRVTIACSVVAKPRILVLDEPTSGLDSTSGREVVAFLQRLAREQGVLIICTIHQPNFETFALFDRLLLLAGGQTMYDGRVDDLDNYLASVGSPTPAHVNPADHAIELVNTEFRSGDKGDDNYPPTGDFASPAEHLQSRADLWSNYKAKNLAGSKSTSVEEFDAHALGRKRSTASQSFVTNMRKTITLSHRAALNYSRNILAYGIRLGMYCGMGLLLATVWIRLGWTTDKLNDRLSVSFFSVAFLGFMSVAGIPSFLEERAVFIRERANGLYSPAQYLLATTLVSLPFLFVCAAAFTLIIYWAIGMNPGATHFFRFLLYLYLGLVAAESQSLLVAAAIPIFVAALAIAAFANGLWMCVQGYFIRATSLPKFWYYWAHFIDYETFAFELLVRNDFVGRILTCPKGPNASCLCPIPSSLTPGQCAVSGEDVIQNLGYGGVSDGLYVGILIIIIVVYRLLMWGVLVWRKR</sequence>
<accession>A0A2S9ZZQ6</accession>
<feature type="domain" description="ABC transporter" evidence="11">
    <location>
        <begin position="34"/>
        <end position="270"/>
    </location>
</feature>
<name>A0A2S9ZZQ6_RHOTO</name>
<feature type="transmembrane region" description="Helical" evidence="10">
    <location>
        <begin position="409"/>
        <end position="430"/>
    </location>
</feature>
<evidence type="ECO:0000256" key="2">
    <source>
        <dbReference type="ARBA" id="ARBA00005814"/>
    </source>
</evidence>
<gene>
    <name evidence="12" type="ORF">AAT19DRAFT_10090</name>
</gene>
<keyword evidence="5" id="KW-0547">Nucleotide-binding</keyword>
<proteinExistence type="inferred from homology"/>